<dbReference type="EMBL" id="DP001105">
    <property type="protein sequence ID" value="ACQ62977.1"/>
    <property type="molecule type" value="Genomic_DNA"/>
</dbReference>
<keyword evidence="7" id="KW-0539">Nucleus</keyword>
<dbReference type="FunFam" id="3.30.497.10:FF:000004">
    <property type="entry name" value="Serpin family B member 1"/>
    <property type="match status" value="1"/>
</dbReference>
<accession>C3PT36</accession>
<organism evidence="10">
    <name type="scientific">Dasypus novemcinctus</name>
    <name type="common">Nine-banded armadillo</name>
    <dbReference type="NCBI Taxonomy" id="9361"/>
    <lineage>
        <taxon>Eukaryota</taxon>
        <taxon>Metazoa</taxon>
        <taxon>Chordata</taxon>
        <taxon>Craniata</taxon>
        <taxon>Vertebrata</taxon>
        <taxon>Euteleostomi</taxon>
        <taxon>Mammalia</taxon>
        <taxon>Eutheria</taxon>
        <taxon>Xenarthra</taxon>
        <taxon>Cingulata</taxon>
        <taxon>Dasypodidae</taxon>
        <taxon>Dasypus</taxon>
    </lineage>
</organism>
<keyword evidence="6" id="KW-0722">Serine protease inhibitor</keyword>
<dbReference type="PANTHER" id="PTHR11461:SF175">
    <property type="entry name" value="SERPIN B10"/>
    <property type="match status" value="1"/>
</dbReference>
<evidence type="ECO:0000256" key="6">
    <source>
        <dbReference type="ARBA" id="ARBA00022900"/>
    </source>
</evidence>
<evidence type="ECO:0000256" key="3">
    <source>
        <dbReference type="ARBA" id="ARBA00006426"/>
    </source>
</evidence>
<evidence type="ECO:0000256" key="7">
    <source>
        <dbReference type="ARBA" id="ARBA00023242"/>
    </source>
</evidence>
<dbReference type="Gene3D" id="2.30.39.10">
    <property type="entry name" value="Alpha-1-antitrypsin, domain 1"/>
    <property type="match status" value="1"/>
</dbReference>
<reference evidence="10" key="1">
    <citation type="submission" date="2009-05" db="EMBL/GenBank/DDBJ databases">
        <title>NISC Comparative Sequencing Initiative.</title>
        <authorList>
            <person name="Antonellis A."/>
            <person name="Benjamin B."/>
            <person name="Blakesley R.W."/>
            <person name="Bouffard G.G."/>
            <person name="Brinkley C."/>
            <person name="Brooks S."/>
            <person name="Chu G."/>
            <person name="Chub I."/>
            <person name="Coleman H."/>
            <person name="Fuksenko T."/>
            <person name="Gestole M."/>
            <person name="Gregory M."/>
            <person name="Guan X."/>
            <person name="Gupta J."/>
            <person name="Gurson N."/>
            <person name="Han E."/>
            <person name="Han J."/>
            <person name="Hansen N."/>
            <person name="Hargrove A."/>
            <person name="Hines-Harris K."/>
            <person name="Ho S.-L."/>
            <person name="Hu P."/>
            <person name="Hunter G."/>
            <person name="Hurle B."/>
            <person name="Idol J.R."/>
            <person name="Johnson T."/>
            <person name="Knight E."/>
            <person name="Kwong P."/>
            <person name="Lee-Lin S.-Q."/>
            <person name="Legaspi R."/>
            <person name="Madden M."/>
            <person name="Maduro Q.L."/>
            <person name="Maduro V.B."/>
            <person name="Margulies E.H."/>
            <person name="Masiello C."/>
            <person name="Maskeri B."/>
            <person name="McDowell J."/>
            <person name="Merkulov G."/>
            <person name="Montemayor C."/>
            <person name="Mullikin J.C."/>
            <person name="Park M."/>
            <person name="Prasad A."/>
            <person name="Ramsahoye C."/>
            <person name="Reddix-Dugue N."/>
            <person name="Riebow N."/>
            <person name="Schandler K."/>
            <person name="Schueler M.G."/>
            <person name="Sison C."/>
            <person name="Smith L."/>
            <person name="Stantripop S."/>
            <person name="Thomas J.W."/>
            <person name="Thomas P.J."/>
            <person name="Tsipouri V."/>
            <person name="Young A."/>
            <person name="Green E.D."/>
        </authorList>
    </citation>
    <scope>NUCLEOTIDE SEQUENCE</scope>
</reference>
<keyword evidence="4" id="KW-0963">Cytoplasm</keyword>
<comment type="subcellular location">
    <subcellularLocation>
        <location evidence="2">Cytoplasm</location>
    </subcellularLocation>
    <subcellularLocation>
        <location evidence="1">Nucleus</location>
    </subcellularLocation>
</comment>
<protein>
    <recommendedName>
        <fullName evidence="8">Serpin B10</fullName>
    </recommendedName>
</protein>
<dbReference type="GO" id="GO:0005615">
    <property type="term" value="C:extracellular space"/>
    <property type="evidence" value="ECO:0007669"/>
    <property type="project" value="InterPro"/>
</dbReference>
<dbReference type="RefSeq" id="XP_004482023.1">
    <property type="nucleotide sequence ID" value="XM_004481966.3"/>
</dbReference>
<dbReference type="CDD" id="cd19569">
    <property type="entry name" value="serpinB10_bomapin"/>
    <property type="match status" value="1"/>
</dbReference>
<dbReference type="InterPro" id="IPR000215">
    <property type="entry name" value="Serpin_fam"/>
</dbReference>
<dbReference type="GO" id="GO:0005654">
    <property type="term" value="C:nucleoplasm"/>
    <property type="evidence" value="ECO:0007669"/>
    <property type="project" value="Ensembl"/>
</dbReference>
<dbReference type="InterPro" id="IPR023796">
    <property type="entry name" value="Serpin_dom"/>
</dbReference>
<evidence type="ECO:0000256" key="5">
    <source>
        <dbReference type="ARBA" id="ARBA00022690"/>
    </source>
</evidence>
<dbReference type="PANTHER" id="PTHR11461">
    <property type="entry name" value="SERINE PROTEASE INHIBITOR, SERPIN"/>
    <property type="match status" value="1"/>
</dbReference>
<dbReference type="InterPro" id="IPR036186">
    <property type="entry name" value="Serpin_sf"/>
</dbReference>
<dbReference type="Gene3D" id="3.30.497.10">
    <property type="entry name" value="Antithrombin, subunit I, domain 2"/>
    <property type="match status" value="1"/>
</dbReference>
<dbReference type="PROSITE" id="PS00284">
    <property type="entry name" value="SERPIN"/>
    <property type="match status" value="1"/>
</dbReference>
<keyword evidence="5" id="KW-0646">Protease inhibitor</keyword>
<comment type="similarity">
    <text evidence="3">Belongs to the serpin family. Ov-serpin subfamily.</text>
</comment>
<dbReference type="InterPro" id="IPR042178">
    <property type="entry name" value="Serpin_sf_1"/>
</dbReference>
<dbReference type="InterPro" id="IPR042185">
    <property type="entry name" value="Serpin_sf_2"/>
</dbReference>
<dbReference type="HOGENOM" id="CLU_023330_0_2_1"/>
<dbReference type="OrthoDB" id="671595at2759"/>
<dbReference type="AlphaFoldDB" id="C3PT36"/>
<dbReference type="SUPFAM" id="SSF56574">
    <property type="entry name" value="Serpins"/>
    <property type="match status" value="1"/>
</dbReference>
<evidence type="ECO:0000256" key="8">
    <source>
        <dbReference type="ARBA" id="ARBA00041146"/>
    </source>
</evidence>
<dbReference type="KEGG" id="dnm:101428945"/>
<dbReference type="SMART" id="SM00093">
    <property type="entry name" value="SERPIN"/>
    <property type="match status" value="1"/>
</dbReference>
<evidence type="ECO:0000259" key="9">
    <source>
        <dbReference type="SMART" id="SM00093"/>
    </source>
</evidence>
<dbReference type="FunFam" id="2.30.39.10:FF:000001">
    <property type="entry name" value="Serpin family B member 2"/>
    <property type="match status" value="1"/>
</dbReference>
<dbReference type="CTD" id="5273"/>
<evidence type="ECO:0000256" key="4">
    <source>
        <dbReference type="ARBA" id="ARBA00022490"/>
    </source>
</evidence>
<evidence type="ECO:0000256" key="1">
    <source>
        <dbReference type="ARBA" id="ARBA00004123"/>
    </source>
</evidence>
<dbReference type="MEROPS" id="I04.015"/>
<dbReference type="OMA" id="THEDMME"/>
<dbReference type="InterPro" id="IPR023795">
    <property type="entry name" value="Serpin_CS"/>
</dbReference>
<evidence type="ECO:0000313" key="10">
    <source>
        <dbReference type="EMBL" id="ACQ62977.1"/>
    </source>
</evidence>
<dbReference type="GeneID" id="101428945"/>
<proteinExistence type="inferred from homology"/>
<gene>
    <name evidence="10" type="primary">SERPINB10</name>
</gene>
<dbReference type="GO" id="GO:0004867">
    <property type="term" value="F:serine-type endopeptidase inhibitor activity"/>
    <property type="evidence" value="ECO:0007669"/>
    <property type="project" value="UniProtKB-KW"/>
</dbReference>
<dbReference type="GO" id="GO:0005829">
    <property type="term" value="C:cytosol"/>
    <property type="evidence" value="ECO:0007669"/>
    <property type="project" value="Ensembl"/>
</dbReference>
<dbReference type="Pfam" id="PF00079">
    <property type="entry name" value="Serpin"/>
    <property type="match status" value="1"/>
</dbReference>
<sequence>MDSLVTSINQFALEFSKKLAESAEGENMLFSPWSISASLVMVYLGTKGSTAAQMAQVLHLKQDQDIKSCPESEKKRKMESRVEEIHSDFQTLISEINKPSNAYILKTANRIYEEKTFPFHNKYLEDMKKYFGSEPQSVNFLENSDQVRKEINSWVEKQTDGKILNLLPEDSVSSTTKMILVNALYFKGNWEHQFLVKDTTEKPFRINKTTSKPVQMMSMKEKLLAFHIETPQAKGLQLYYDSRELSMLILLPEDIDGLQQLEKAITYEKLKKWTSPDMMELYEVQLHLPKFKAEASYDLKSTLRGLGMSDAFNPDKADFSGMSTEKNLFLSNVFHKTFVEVNEKGTEAAAGTGSVVDVRIKRPFLEFKVDHPFLFLIMEVKTNSILFYGRFCSP</sequence>
<evidence type="ECO:0000256" key="2">
    <source>
        <dbReference type="ARBA" id="ARBA00004496"/>
    </source>
</evidence>
<feature type="domain" description="Serpin" evidence="9">
    <location>
        <begin position="13"/>
        <end position="394"/>
    </location>
</feature>
<name>C3PT36_DASNO</name>